<comment type="caution">
    <text evidence="1">The sequence shown here is derived from an EMBL/GenBank/DDBJ whole genome shotgun (WGS) entry which is preliminary data.</text>
</comment>
<accession>A0A927IUJ7</accession>
<dbReference type="EMBL" id="JACYFU010000004">
    <property type="protein sequence ID" value="MBD8066992.1"/>
    <property type="molecule type" value="Genomic_DNA"/>
</dbReference>
<dbReference type="RefSeq" id="WP_191777624.1">
    <property type="nucleotide sequence ID" value="NZ_JACYFU010000004.1"/>
</dbReference>
<sequence length="207" mass="22999">MSGIVLPYSATAANRLQNSRGFMSVKCATPIQYTQRSARDALIQASLDPEVSSIEPLVRPEHCPPDTYFSFAVVIHNKRCAIALTEAINCTFDPPHGCRVGLAIDRASILSDPAKTTARTIWACRETNLPPLFSVKLLGRLRAHPAGIRLGDLEETLVEEPERWVDYTLAMVCAGLVIIDYRAPITDESLVRINLEQRRQTAFHWIG</sequence>
<organism evidence="1 2">
    <name type="scientific">Devosia oryzisoli</name>
    <dbReference type="NCBI Taxonomy" id="2774138"/>
    <lineage>
        <taxon>Bacteria</taxon>
        <taxon>Pseudomonadati</taxon>
        <taxon>Pseudomonadota</taxon>
        <taxon>Alphaproteobacteria</taxon>
        <taxon>Hyphomicrobiales</taxon>
        <taxon>Devosiaceae</taxon>
        <taxon>Devosia</taxon>
    </lineage>
</organism>
<gene>
    <name evidence="1" type="ORF">IC608_16090</name>
</gene>
<evidence type="ECO:0000313" key="1">
    <source>
        <dbReference type="EMBL" id="MBD8066992.1"/>
    </source>
</evidence>
<reference evidence="1" key="1">
    <citation type="submission" date="2020-09" db="EMBL/GenBank/DDBJ databases">
        <title>Genome seq and assembly of Devosia sp.</title>
        <authorList>
            <person name="Chhetri G."/>
        </authorList>
    </citation>
    <scope>NUCLEOTIDE SEQUENCE</scope>
    <source>
        <strain evidence="1">PTR5</strain>
    </source>
</reference>
<dbReference type="AlphaFoldDB" id="A0A927IUJ7"/>
<evidence type="ECO:0000313" key="2">
    <source>
        <dbReference type="Proteomes" id="UP000654108"/>
    </source>
</evidence>
<name>A0A927IUJ7_9HYPH</name>
<protein>
    <submittedName>
        <fullName evidence="1">Uncharacterized protein</fullName>
    </submittedName>
</protein>
<dbReference type="Proteomes" id="UP000654108">
    <property type="component" value="Unassembled WGS sequence"/>
</dbReference>
<keyword evidence="2" id="KW-1185">Reference proteome</keyword>
<proteinExistence type="predicted"/>